<dbReference type="SMART" id="SM00382">
    <property type="entry name" value="AAA"/>
    <property type="match status" value="1"/>
</dbReference>
<dbReference type="SUPFAM" id="SSF52540">
    <property type="entry name" value="P-loop containing nucleoside triphosphate hydrolases"/>
    <property type="match status" value="1"/>
</dbReference>
<dbReference type="InterPro" id="IPR050166">
    <property type="entry name" value="ABC_transporter_ATP-bind"/>
</dbReference>
<evidence type="ECO:0000259" key="4">
    <source>
        <dbReference type="PROSITE" id="PS50893"/>
    </source>
</evidence>
<dbReference type="InterPro" id="IPR003439">
    <property type="entry name" value="ABC_transporter-like_ATP-bd"/>
</dbReference>
<evidence type="ECO:0000256" key="2">
    <source>
        <dbReference type="ARBA" id="ARBA00022741"/>
    </source>
</evidence>
<dbReference type="InterPro" id="IPR027417">
    <property type="entry name" value="P-loop_NTPase"/>
</dbReference>
<dbReference type="Proteomes" id="UP000824250">
    <property type="component" value="Unassembled WGS sequence"/>
</dbReference>
<gene>
    <name evidence="5" type="ORF">IAB28_02450</name>
</gene>
<dbReference type="Gene3D" id="3.40.50.300">
    <property type="entry name" value="P-loop containing nucleotide triphosphate hydrolases"/>
    <property type="match status" value="1"/>
</dbReference>
<name>A0A9D1D4H0_9FIRM</name>
<dbReference type="PROSITE" id="PS50893">
    <property type="entry name" value="ABC_TRANSPORTER_2"/>
    <property type="match status" value="1"/>
</dbReference>
<keyword evidence="3 5" id="KW-0067">ATP-binding</keyword>
<organism evidence="5 6">
    <name type="scientific">Candidatus Copromonas faecavium</name>
    <name type="common">nom. illeg.</name>
    <dbReference type="NCBI Taxonomy" id="2840740"/>
    <lineage>
        <taxon>Bacteria</taxon>
        <taxon>Bacillati</taxon>
        <taxon>Bacillota</taxon>
        <taxon>Clostridia</taxon>
        <taxon>Lachnospirales</taxon>
        <taxon>Lachnospiraceae</taxon>
        <taxon>Candidatus Copromonas (nom. illeg.)</taxon>
    </lineage>
</organism>
<keyword evidence="2" id="KW-0547">Nucleotide-binding</keyword>
<dbReference type="AlphaFoldDB" id="A0A9D1D4H0"/>
<evidence type="ECO:0000256" key="1">
    <source>
        <dbReference type="ARBA" id="ARBA00022448"/>
    </source>
</evidence>
<accession>A0A9D1D4H0</accession>
<dbReference type="GO" id="GO:0005524">
    <property type="term" value="F:ATP binding"/>
    <property type="evidence" value="ECO:0007669"/>
    <property type="project" value="UniProtKB-KW"/>
</dbReference>
<dbReference type="PROSITE" id="PS00211">
    <property type="entry name" value="ABC_TRANSPORTER_1"/>
    <property type="match status" value="1"/>
</dbReference>
<dbReference type="InterPro" id="IPR003593">
    <property type="entry name" value="AAA+_ATPase"/>
</dbReference>
<dbReference type="GO" id="GO:0016887">
    <property type="term" value="F:ATP hydrolysis activity"/>
    <property type="evidence" value="ECO:0007669"/>
    <property type="project" value="InterPro"/>
</dbReference>
<sequence length="266" mass="29258">MVPKLEVKGLCYSYHTMEGETQALSNISFQADAGEFLAVVGPSGCGKSTLLSLISGLLSPDAGQILVDGHPVHRGNAAIGYMLQRDHLFEWRSILRNASLGLEIQNQLDESRKEKVSTLLKAYGLELFSNSRPSELSGGMRQRAALIRTLALEPELLLLDEPFSALDYQTRLSVCDDISSIIRSTKKTAVLVTHDLSEAVSAADRILILTNRPARIKGQLSITFPGGETSPLKRRNCPEFSSYFNQVWKILQNDTAESLEVSHETV</sequence>
<comment type="caution">
    <text evidence="5">The sequence shown here is derived from an EMBL/GenBank/DDBJ whole genome shotgun (WGS) entry which is preliminary data.</text>
</comment>
<feature type="domain" description="ABC transporter" evidence="4">
    <location>
        <begin position="5"/>
        <end position="236"/>
    </location>
</feature>
<evidence type="ECO:0000313" key="5">
    <source>
        <dbReference type="EMBL" id="HIR04815.1"/>
    </source>
</evidence>
<keyword evidence="1" id="KW-0813">Transport</keyword>
<proteinExistence type="predicted"/>
<reference evidence="5" key="2">
    <citation type="journal article" date="2021" name="PeerJ">
        <title>Extensive microbial diversity within the chicken gut microbiome revealed by metagenomics and culture.</title>
        <authorList>
            <person name="Gilroy R."/>
            <person name="Ravi A."/>
            <person name="Getino M."/>
            <person name="Pursley I."/>
            <person name="Horton D.L."/>
            <person name="Alikhan N.F."/>
            <person name="Baker D."/>
            <person name="Gharbi K."/>
            <person name="Hall N."/>
            <person name="Watson M."/>
            <person name="Adriaenssens E.M."/>
            <person name="Foster-Nyarko E."/>
            <person name="Jarju S."/>
            <person name="Secka A."/>
            <person name="Antonio M."/>
            <person name="Oren A."/>
            <person name="Chaudhuri R.R."/>
            <person name="La Ragione R."/>
            <person name="Hildebrand F."/>
            <person name="Pallen M.J."/>
        </authorList>
    </citation>
    <scope>NUCLEOTIDE SEQUENCE</scope>
    <source>
        <strain evidence="5">CHK180-2868</strain>
    </source>
</reference>
<dbReference type="InterPro" id="IPR017871">
    <property type="entry name" value="ABC_transporter-like_CS"/>
</dbReference>
<dbReference type="PANTHER" id="PTHR42788:SF13">
    <property type="entry name" value="ALIPHATIC SULFONATES IMPORT ATP-BINDING PROTEIN SSUB"/>
    <property type="match status" value="1"/>
</dbReference>
<protein>
    <submittedName>
        <fullName evidence="5">ATP-binding cassette domain-containing protein</fullName>
    </submittedName>
</protein>
<evidence type="ECO:0000313" key="6">
    <source>
        <dbReference type="Proteomes" id="UP000824250"/>
    </source>
</evidence>
<dbReference type="PANTHER" id="PTHR42788">
    <property type="entry name" value="TAURINE IMPORT ATP-BINDING PROTEIN-RELATED"/>
    <property type="match status" value="1"/>
</dbReference>
<dbReference type="Pfam" id="PF00005">
    <property type="entry name" value="ABC_tran"/>
    <property type="match status" value="1"/>
</dbReference>
<reference evidence="5" key="1">
    <citation type="submission" date="2020-10" db="EMBL/GenBank/DDBJ databases">
        <authorList>
            <person name="Gilroy R."/>
        </authorList>
    </citation>
    <scope>NUCLEOTIDE SEQUENCE</scope>
    <source>
        <strain evidence="5">CHK180-2868</strain>
    </source>
</reference>
<dbReference type="EMBL" id="DVGC01000010">
    <property type="protein sequence ID" value="HIR04815.1"/>
    <property type="molecule type" value="Genomic_DNA"/>
</dbReference>
<evidence type="ECO:0000256" key="3">
    <source>
        <dbReference type="ARBA" id="ARBA00022840"/>
    </source>
</evidence>